<comment type="similarity">
    <text evidence="1">Belongs to the 14-3-3 family.</text>
</comment>
<evidence type="ECO:0000259" key="2">
    <source>
        <dbReference type="Pfam" id="PF00244"/>
    </source>
</evidence>
<evidence type="ECO:0000256" key="1">
    <source>
        <dbReference type="ARBA" id="ARBA00006141"/>
    </source>
</evidence>
<reference evidence="3 4" key="2">
    <citation type="submission" date="2013-02" db="EMBL/GenBank/DDBJ databases">
        <title>The Genome Sequence of Plasmodium falciparum Vietnam Oak-Knoll (FVO).</title>
        <authorList>
            <consortium name="The Broad Institute Genome Sequencing Platform"/>
            <consortium name="The Broad Institute Genome Sequencing Center for Infectious Disease"/>
            <person name="Neafsey D."/>
            <person name="Cheeseman I."/>
            <person name="Volkman S."/>
            <person name="Adams J."/>
            <person name="Walker B."/>
            <person name="Young S.K."/>
            <person name="Zeng Q."/>
            <person name="Gargeya S."/>
            <person name="Fitzgerald M."/>
            <person name="Haas B."/>
            <person name="Abouelleil A."/>
            <person name="Alvarado L."/>
            <person name="Arachchi H.M."/>
            <person name="Berlin A.M."/>
            <person name="Chapman S.B."/>
            <person name="Dewar J."/>
            <person name="Goldberg J."/>
            <person name="Griggs A."/>
            <person name="Gujja S."/>
            <person name="Hansen M."/>
            <person name="Howarth C."/>
            <person name="Imamovic A."/>
            <person name="Larimer J."/>
            <person name="McCowan C."/>
            <person name="Murphy C."/>
            <person name="Neiman D."/>
            <person name="Pearson M."/>
            <person name="Priest M."/>
            <person name="Roberts A."/>
            <person name="Saif S."/>
            <person name="Shea T."/>
            <person name="Sisk P."/>
            <person name="Sykes S."/>
            <person name="Wortman J."/>
            <person name="Nusbaum C."/>
            <person name="Birren B."/>
        </authorList>
    </citation>
    <scope>NUCLEOTIDE SEQUENCE [LARGE SCALE GENOMIC DNA]</scope>
    <source>
        <strain evidence="4">Vietnam Oak-Knoll (FVO)</strain>
    </source>
</reference>
<feature type="domain" description="14-3-3" evidence="2">
    <location>
        <begin position="251"/>
        <end position="412"/>
    </location>
</feature>
<accession>A0A024V1F6</accession>
<dbReference type="InterPro" id="IPR023410">
    <property type="entry name" value="14-3-3_domain"/>
</dbReference>
<evidence type="ECO:0000313" key="4">
    <source>
        <dbReference type="Proteomes" id="UP000030690"/>
    </source>
</evidence>
<proteinExistence type="inferred from homology"/>
<name>A0A024V1F6_PLAFA</name>
<dbReference type="InterPro" id="IPR036815">
    <property type="entry name" value="14-3-3_dom_sf"/>
</dbReference>
<dbReference type="OrthoDB" id="375811at2759"/>
<dbReference type="Pfam" id="PF00244">
    <property type="entry name" value="14-3-3"/>
    <property type="match status" value="1"/>
</dbReference>
<dbReference type="EMBL" id="KI925147">
    <property type="protein sequence ID" value="ETW16314.1"/>
    <property type="molecule type" value="Genomic_DNA"/>
</dbReference>
<dbReference type="AlphaFoldDB" id="A0A024V1F6"/>
<organism evidence="3 4">
    <name type="scientific">Plasmodium falciparum Vietnam Oak-Knoll</name>
    <name type="common">FVO</name>
    <dbReference type="NCBI Taxonomy" id="1036723"/>
    <lineage>
        <taxon>Eukaryota</taxon>
        <taxon>Sar</taxon>
        <taxon>Alveolata</taxon>
        <taxon>Apicomplexa</taxon>
        <taxon>Aconoidasida</taxon>
        <taxon>Haemosporida</taxon>
        <taxon>Plasmodiidae</taxon>
        <taxon>Plasmodium</taxon>
        <taxon>Plasmodium (Laverania)</taxon>
    </lineage>
</organism>
<gene>
    <name evidence="3" type="ORF">PFFVO_04852</name>
</gene>
<reference evidence="3 4" key="1">
    <citation type="submission" date="2013-02" db="EMBL/GenBank/DDBJ databases">
        <title>The Genome Annotation of Plasmodium falciparum Vietnam Oak-Knoll (FVO).</title>
        <authorList>
            <consortium name="The Broad Institute Genome Sequencing Platform"/>
            <consortium name="The Broad Institute Genome Sequencing Center for Infectious Disease"/>
            <person name="Neafsey D."/>
            <person name="Hoffman S."/>
            <person name="Volkman S."/>
            <person name="Rosenthal P."/>
            <person name="Walker B."/>
            <person name="Young S.K."/>
            <person name="Zeng Q."/>
            <person name="Gargeya S."/>
            <person name="Fitzgerald M."/>
            <person name="Haas B."/>
            <person name="Abouelleil A."/>
            <person name="Allen A.W."/>
            <person name="Alvarado L."/>
            <person name="Arachchi H.M."/>
            <person name="Berlin A.M."/>
            <person name="Chapman S.B."/>
            <person name="Gainer-Dewar J."/>
            <person name="Goldberg J."/>
            <person name="Griggs A."/>
            <person name="Gujja S."/>
            <person name="Hansen M."/>
            <person name="Howarth C."/>
            <person name="Imamovic A."/>
            <person name="Ireland A."/>
            <person name="Larimer J."/>
            <person name="McCowan C."/>
            <person name="Murphy C."/>
            <person name="Pearson M."/>
            <person name="Poon T.W."/>
            <person name="Priest M."/>
            <person name="Roberts A."/>
            <person name="Saif S."/>
            <person name="Shea T."/>
            <person name="Sisk P."/>
            <person name="Sykes S."/>
            <person name="Wortman J."/>
            <person name="Nusbaum C."/>
            <person name="Birren B."/>
        </authorList>
    </citation>
    <scope>NUCLEOTIDE SEQUENCE [LARGE SCALE GENOMIC DNA]</scope>
    <source>
        <strain evidence="4">Vietnam Oak-Knoll (FVO)</strain>
    </source>
</reference>
<evidence type="ECO:0000313" key="3">
    <source>
        <dbReference type="EMBL" id="ETW16314.1"/>
    </source>
</evidence>
<dbReference type="SUPFAM" id="SSF48445">
    <property type="entry name" value="14-3-3 protein"/>
    <property type="match status" value="1"/>
</dbReference>
<sequence>MNYDHNNNLMRKKIQVNKIKSPKDFVHFRKAKTVEGNVKIKNHVLFNDTKKNGKEKIKNLSRTYQTIDDRTLNGSKKNKKKKIHYNNLINYPKKTNLPLEVHTYSDEDNIISEKSEKETEEKIKYIKDKILNKYKDLFETYNNIINVLINSNEEIKVELNRETIYNFLKMSYKYADYNYSLACAILLLIDRLNYPDIELNENEKEGLENIFRSYSYHTILSYKYAFKAYHHNDKDTNNNNDHKNNHNNNNNCITFQVKKNICKSIRHKIKNQFLLNSEAIINLINCIFYTIKEERNKFFYTYLNANQYKIISDMTETGVKYKYEQLAERTFKRALDLGMIYLKPTDINFLNLASSYIYFLYFNLGYEQKALNICIDIFDKSSNILDEIEDKDHAHKCLEILSKMRHHIKRWSKKLNKNSILFLTF</sequence>
<dbReference type="Gene3D" id="1.20.190.20">
    <property type="entry name" value="14-3-3 domain"/>
    <property type="match status" value="1"/>
</dbReference>
<dbReference type="Proteomes" id="UP000030690">
    <property type="component" value="Unassembled WGS sequence"/>
</dbReference>
<protein>
    <recommendedName>
        <fullName evidence="2">14-3-3 domain-containing protein</fullName>
    </recommendedName>
</protein>